<evidence type="ECO:0000256" key="1">
    <source>
        <dbReference type="ARBA" id="ARBA00022741"/>
    </source>
</evidence>
<reference evidence="7" key="1">
    <citation type="journal article" date="2010" name="ISME J.">
        <title>Metagenome of the Mediterranean deep chlorophyll maximum studied by direct and fosmid library 454 pyrosequencing.</title>
        <authorList>
            <person name="Ghai R."/>
            <person name="Martin-Cuadrado A.B."/>
            <person name="Molto A.G."/>
            <person name="Heredia I.G."/>
            <person name="Cabrera R."/>
            <person name="Martin J."/>
            <person name="Verdu M."/>
            <person name="Deschamps P."/>
            <person name="Moreira D."/>
            <person name="Lopez-Garcia P."/>
            <person name="Mira A."/>
            <person name="Rodriguez-Valera F."/>
        </authorList>
    </citation>
    <scope>NUCLEOTIDE SEQUENCE</scope>
</reference>
<evidence type="ECO:0000256" key="5">
    <source>
        <dbReference type="SAM" id="MobiDB-lite"/>
    </source>
</evidence>
<dbReference type="PANTHER" id="PTHR14025">
    <property type="entry name" value="FANCONI ANEMIA GROUP M FANCM FAMILY MEMBER"/>
    <property type="match status" value="1"/>
</dbReference>
<evidence type="ECO:0000256" key="3">
    <source>
        <dbReference type="ARBA" id="ARBA00022806"/>
    </source>
</evidence>
<keyword evidence="4" id="KW-0067">ATP-binding</keyword>
<dbReference type="SUPFAM" id="SSF52540">
    <property type="entry name" value="P-loop containing nucleoside triphosphate hydrolases"/>
    <property type="match status" value="1"/>
</dbReference>
<dbReference type="AlphaFoldDB" id="D6PC90"/>
<feature type="domain" description="Helicase C-terminal" evidence="6">
    <location>
        <begin position="43"/>
        <end position="205"/>
    </location>
</feature>
<keyword evidence="2" id="KW-0378">Hydrolase</keyword>
<evidence type="ECO:0000256" key="2">
    <source>
        <dbReference type="ARBA" id="ARBA00022801"/>
    </source>
</evidence>
<dbReference type="EMBL" id="GU942977">
    <property type="protein sequence ID" value="ADD93341.1"/>
    <property type="molecule type" value="Genomic_DNA"/>
</dbReference>
<organism evidence="7">
    <name type="scientific">uncultured archaeon MedDCM-OCT-S11-C441</name>
    <dbReference type="NCBI Taxonomy" id="743103"/>
    <lineage>
        <taxon>Archaea</taxon>
        <taxon>environmental samples</taxon>
    </lineage>
</organism>
<dbReference type="InterPro" id="IPR001650">
    <property type="entry name" value="Helicase_C-like"/>
</dbReference>
<feature type="region of interest" description="Disordered" evidence="5">
    <location>
        <begin position="230"/>
        <end position="270"/>
    </location>
</feature>
<evidence type="ECO:0000259" key="6">
    <source>
        <dbReference type="PROSITE" id="PS51194"/>
    </source>
</evidence>
<proteinExistence type="predicted"/>
<dbReference type="Gene3D" id="1.20.1320.30">
    <property type="match status" value="1"/>
</dbReference>
<name>D6PC90_9ARCH</name>
<dbReference type="SMART" id="SM00490">
    <property type="entry name" value="HELICc"/>
    <property type="match status" value="1"/>
</dbReference>
<evidence type="ECO:0000256" key="4">
    <source>
        <dbReference type="ARBA" id="ARBA00022840"/>
    </source>
</evidence>
<dbReference type="PROSITE" id="PS51194">
    <property type="entry name" value="HELICASE_CTER"/>
    <property type="match status" value="1"/>
</dbReference>
<protein>
    <recommendedName>
        <fullName evidence="6">Helicase C-terminal domain-containing protein</fullName>
    </recommendedName>
</protein>
<feature type="region of interest" description="Disordered" evidence="5">
    <location>
        <begin position="192"/>
        <end position="217"/>
    </location>
</feature>
<feature type="compositionally biased region" description="Polar residues" evidence="5">
    <location>
        <begin position="205"/>
        <end position="217"/>
    </location>
</feature>
<dbReference type="InterPro" id="IPR027417">
    <property type="entry name" value="P-loop_NTPase"/>
</dbReference>
<keyword evidence="3" id="KW-0347">Helicase</keyword>
<dbReference type="PANTHER" id="PTHR14025:SF20">
    <property type="entry name" value="FANCONI ANEMIA GROUP M PROTEIN"/>
    <property type="match status" value="1"/>
</dbReference>
<feature type="compositionally biased region" description="Basic and acidic residues" evidence="5">
    <location>
        <begin position="230"/>
        <end position="254"/>
    </location>
</feature>
<dbReference type="GO" id="GO:0016787">
    <property type="term" value="F:hydrolase activity"/>
    <property type="evidence" value="ECO:0007669"/>
    <property type="project" value="UniProtKB-KW"/>
</dbReference>
<dbReference type="GO" id="GO:0005524">
    <property type="term" value="F:ATP binding"/>
    <property type="evidence" value="ECO:0007669"/>
    <property type="project" value="UniProtKB-KW"/>
</dbReference>
<dbReference type="Gene3D" id="3.40.50.300">
    <property type="entry name" value="P-loop containing nucleotide triphosphate hydrolases"/>
    <property type="match status" value="2"/>
</dbReference>
<evidence type="ECO:0000313" key="7">
    <source>
        <dbReference type="EMBL" id="ADD93341.1"/>
    </source>
</evidence>
<dbReference type="Pfam" id="PF00271">
    <property type="entry name" value="Helicase_C"/>
    <property type="match status" value="1"/>
</dbReference>
<dbReference type="GO" id="GO:0004386">
    <property type="term" value="F:helicase activity"/>
    <property type="evidence" value="ECO:0007669"/>
    <property type="project" value="UniProtKB-KW"/>
</dbReference>
<accession>D6PC90</accession>
<keyword evidence="1" id="KW-0547">Nucleotide-binding</keyword>
<sequence length="270" mass="30080">MEAEDSKSKSAKDFLRDPRVRSLSDRLLEMDEIHSKVGAVRRMVRERVKRDAESRIIVFANYRDTVEALEKALDGLEGIKAIQFIGQSSRSGSGGLTPKQQISRLEEFRSGGANVLVATSVGEEGLDIPSADLVVFYEPVSSEIRTIQRRGRTGRRRGGEVVVLIAEGTRDEGAKDSARRKEEFMHKAARRVSRELSGNPHRDLSNLSRFSVSTGDVSGSAADFVLEARERHRGELSEKDETPSEVGRKVREELPPESFRPRGQTGLDQF</sequence>